<evidence type="ECO:0000256" key="1">
    <source>
        <dbReference type="SAM" id="MobiDB-lite"/>
    </source>
</evidence>
<reference evidence="2" key="2">
    <citation type="submission" date="2018-05" db="EMBL/GenBank/DDBJ databases">
        <title>OmerRS3 (Oryza meridionalis Reference Sequence Version 3).</title>
        <authorList>
            <person name="Zhang J."/>
            <person name="Kudrna D."/>
            <person name="Lee S."/>
            <person name="Talag J."/>
            <person name="Welchert J."/>
            <person name="Wing R.A."/>
        </authorList>
    </citation>
    <scope>NUCLEOTIDE SEQUENCE [LARGE SCALE GENOMIC DNA]</scope>
    <source>
        <strain evidence="2">cv. OR44</strain>
    </source>
</reference>
<feature type="compositionally biased region" description="Low complexity" evidence="1">
    <location>
        <begin position="27"/>
        <end position="53"/>
    </location>
</feature>
<dbReference type="Gramene" id="OMERI01G15370.4">
    <property type="protein sequence ID" value="OMERI01G15370.4"/>
    <property type="gene ID" value="OMERI01G15370"/>
</dbReference>
<dbReference type="Proteomes" id="UP000008021">
    <property type="component" value="Chromosome 1"/>
</dbReference>
<keyword evidence="3" id="KW-1185">Reference proteome</keyword>
<sequence length="80" mass="8743">MVMVRQELHESNANMKGHRHFKIQGYRRPTAAAPTRAGRRSSTSTAAVSPAASHPFLSNPAAPAPHLVHQEPLQRIPTTL</sequence>
<organism evidence="2">
    <name type="scientific">Oryza meridionalis</name>
    <dbReference type="NCBI Taxonomy" id="40149"/>
    <lineage>
        <taxon>Eukaryota</taxon>
        <taxon>Viridiplantae</taxon>
        <taxon>Streptophyta</taxon>
        <taxon>Embryophyta</taxon>
        <taxon>Tracheophyta</taxon>
        <taxon>Spermatophyta</taxon>
        <taxon>Magnoliopsida</taxon>
        <taxon>Liliopsida</taxon>
        <taxon>Poales</taxon>
        <taxon>Poaceae</taxon>
        <taxon>BOP clade</taxon>
        <taxon>Oryzoideae</taxon>
        <taxon>Oryzeae</taxon>
        <taxon>Oryzinae</taxon>
        <taxon>Oryza</taxon>
    </lineage>
</organism>
<evidence type="ECO:0000313" key="3">
    <source>
        <dbReference type="Proteomes" id="UP000008021"/>
    </source>
</evidence>
<feature type="compositionally biased region" description="Basic and acidic residues" evidence="1">
    <location>
        <begin position="1"/>
        <end position="10"/>
    </location>
</feature>
<name>A0A0E0C2D3_9ORYZ</name>
<dbReference type="AlphaFoldDB" id="A0A0E0C2D3"/>
<accession>A0A0E0C2D3</accession>
<feature type="region of interest" description="Disordered" evidence="1">
    <location>
        <begin position="1"/>
        <end position="80"/>
    </location>
</feature>
<proteinExistence type="predicted"/>
<evidence type="ECO:0000313" key="2">
    <source>
        <dbReference type="EnsemblPlants" id="OMERI01G15370.4"/>
    </source>
</evidence>
<dbReference type="EnsemblPlants" id="OMERI01G15370.4">
    <property type="protein sequence ID" value="OMERI01G15370.4"/>
    <property type="gene ID" value="OMERI01G15370"/>
</dbReference>
<protein>
    <submittedName>
        <fullName evidence="2">Uncharacterized protein</fullName>
    </submittedName>
</protein>
<dbReference type="HOGENOM" id="CLU_2593814_0_0_1"/>
<reference evidence="2" key="1">
    <citation type="submission" date="2015-04" db="UniProtKB">
        <authorList>
            <consortium name="EnsemblPlants"/>
        </authorList>
    </citation>
    <scope>IDENTIFICATION</scope>
</reference>